<feature type="compositionally biased region" description="Basic and acidic residues" evidence="5">
    <location>
        <begin position="1550"/>
        <end position="1561"/>
    </location>
</feature>
<dbReference type="Pfam" id="PF00668">
    <property type="entry name" value="Condensation"/>
    <property type="match status" value="2"/>
</dbReference>
<evidence type="ECO:0008006" key="10">
    <source>
        <dbReference type="Google" id="ProtNLM"/>
    </source>
</evidence>
<dbReference type="GO" id="GO:0016874">
    <property type="term" value="F:ligase activity"/>
    <property type="evidence" value="ECO:0007669"/>
    <property type="project" value="UniProtKB-KW"/>
</dbReference>
<gene>
    <name evidence="8" type="ORF">IM811_014583</name>
</gene>
<dbReference type="Pfam" id="PF00501">
    <property type="entry name" value="AMP-binding"/>
    <property type="match status" value="1"/>
</dbReference>
<reference evidence="8" key="1">
    <citation type="submission" date="2020-10" db="EMBL/GenBank/DDBJ databases">
        <title>High-Quality Genome Resource of Clonostachys rosea strain S41 by Oxford Nanopore Long-Read Sequencing.</title>
        <authorList>
            <person name="Wang H."/>
        </authorList>
    </citation>
    <scope>NUCLEOTIDE SEQUENCE</scope>
    <source>
        <strain evidence="8">S41</strain>
    </source>
</reference>
<evidence type="ECO:0000256" key="1">
    <source>
        <dbReference type="ARBA" id="ARBA00022450"/>
    </source>
</evidence>
<feature type="region of interest" description="Disordered" evidence="5">
    <location>
        <begin position="208"/>
        <end position="228"/>
    </location>
</feature>
<dbReference type="SMART" id="SM00825">
    <property type="entry name" value="PKS_KS"/>
    <property type="match status" value="1"/>
</dbReference>
<evidence type="ECO:0000259" key="6">
    <source>
        <dbReference type="PROSITE" id="PS50075"/>
    </source>
</evidence>
<dbReference type="EMBL" id="JADCTT010000006">
    <property type="protein sequence ID" value="KAF9750363.1"/>
    <property type="molecule type" value="Genomic_DNA"/>
</dbReference>
<dbReference type="InterPro" id="IPR042099">
    <property type="entry name" value="ANL_N_sf"/>
</dbReference>
<dbReference type="InterPro" id="IPR001242">
    <property type="entry name" value="Condensation_dom"/>
</dbReference>
<keyword evidence="3" id="KW-0436">Ligase</keyword>
<evidence type="ECO:0000256" key="2">
    <source>
        <dbReference type="ARBA" id="ARBA00022553"/>
    </source>
</evidence>
<dbReference type="InterPro" id="IPR009081">
    <property type="entry name" value="PP-bd_ACP"/>
</dbReference>
<dbReference type="PANTHER" id="PTHR45527">
    <property type="entry name" value="NONRIBOSOMAL PEPTIDE SYNTHETASE"/>
    <property type="match status" value="1"/>
</dbReference>
<dbReference type="Gene3D" id="3.30.559.30">
    <property type="entry name" value="Nonribosomal peptide synthetase, condensation domain"/>
    <property type="match status" value="2"/>
</dbReference>
<dbReference type="CDD" id="cd05918">
    <property type="entry name" value="A_NRPS_SidN3_like"/>
    <property type="match status" value="1"/>
</dbReference>
<dbReference type="InterPro" id="IPR045851">
    <property type="entry name" value="AMP-bd_C_sf"/>
</dbReference>
<dbReference type="InterPro" id="IPR000873">
    <property type="entry name" value="AMP-dep_synth/lig_dom"/>
</dbReference>
<dbReference type="Gene3D" id="3.40.50.12780">
    <property type="entry name" value="N-terminal domain of ligase-like"/>
    <property type="match status" value="1"/>
</dbReference>
<evidence type="ECO:0000313" key="8">
    <source>
        <dbReference type="EMBL" id="KAF9750363.1"/>
    </source>
</evidence>
<feature type="domain" description="Carrier" evidence="6">
    <location>
        <begin position="1230"/>
        <end position="1306"/>
    </location>
</feature>
<dbReference type="GO" id="GO:0005737">
    <property type="term" value="C:cytoplasm"/>
    <property type="evidence" value="ECO:0007669"/>
    <property type="project" value="TreeGrafter"/>
</dbReference>
<dbReference type="SUPFAM" id="SSF53901">
    <property type="entry name" value="Thiolase-like"/>
    <property type="match status" value="1"/>
</dbReference>
<dbReference type="Pfam" id="PF00550">
    <property type="entry name" value="PP-binding"/>
    <property type="match status" value="1"/>
</dbReference>
<dbReference type="InterPro" id="IPR036736">
    <property type="entry name" value="ACP-like_sf"/>
</dbReference>
<dbReference type="InterPro" id="IPR020841">
    <property type="entry name" value="PKS_Beta-ketoAc_synthase_dom"/>
</dbReference>
<evidence type="ECO:0000259" key="7">
    <source>
        <dbReference type="PROSITE" id="PS52004"/>
    </source>
</evidence>
<keyword evidence="2" id="KW-0597">Phosphoprotein</keyword>
<dbReference type="GO" id="GO:0044550">
    <property type="term" value="P:secondary metabolite biosynthetic process"/>
    <property type="evidence" value="ECO:0007669"/>
    <property type="project" value="TreeGrafter"/>
</dbReference>
<dbReference type="SUPFAM" id="SSF56801">
    <property type="entry name" value="Acetyl-CoA synthetase-like"/>
    <property type="match status" value="1"/>
</dbReference>
<dbReference type="Gene3D" id="1.10.1200.10">
    <property type="entry name" value="ACP-like"/>
    <property type="match status" value="1"/>
</dbReference>
<sequence>MSEFSSGLIALHEACYAISMGMATSAIVACAEPPLLTASVEQDAISVLYLKPLHAARRDGNPVCAVIRAAETDYYSSFHEAELPTQRMYETLIRRAYEKAGLDPGHTITVQKTVAPSTAVAEPEKLALQSVFGLERITTDQQKDQPAIGIGMAGLFKAIDWLIRNTPSQNLNGSSPSPPQNDEDLSKQVGVNSFGPRGFNVHAVLESHPAASRSSGEPQHDSSPKRFSMISPDNVSHILRQVRAQCQLLGDYKVEDIYPCTSLQESFMAIGEEQPGSYVHRWVYKLPSGIRSDRLREAWDVVIEQNSILRSRVILFQDQALQVVIADDISWEKPATNLSVHAYVNQVRSLNMTYGSRLNRYAIIQEDDGSSYFIWIAHHAMFDTSSMQTALDSLHRAYHGSDLGSSVPYTNFIRYTQSLNAEAARSYWRNELEGAIRSQYPHSSPTKTSRLSVRRKRISMSLRGGTESRFKQSTILYAAWAMVLSQYCDSSDVCFGTAITGGKTSAFGLSDVSGPTTAEIPIRLLVDAKQSVSEFLECVQSKVSGADAFEQFGLQNISKISQDAKEACNFSNILVMQPENCSSMAALTGENAVLHHGRDEIELSEESLNSYFKYPLVMHPNLENDQFQMDFVYYSDLVSETQLEGIYYHMEHVMKQLVRPIDCPLSEIQVSGPWDISFACNTNQEKPEAVDRCIHEMFEQQVELHGARVAIDAWDLTLTYRELNCAANRLAHRLKNRHGIKPGDLVHVCFEKSAWFFVSVLAANKAGAGWVPLDSSHPLERLQKLVSQSKAVIALSSPNNVSICAELMGESVLEVSQSLDEELKASESSANGCATVSPDEIAYVIFTSGTTGMPKGVVIQHRAFCTSQTDWVRKSGLSPEDRLLQFSSFVFDMMIGETFASLINGTCLCVPSEEDRLNRLADYIQEKSVTWTYQTPSVLRTLDPNDVPGLRTLVIIGEAISQDLVEQWFGKVRLLGAWGPAEACCIAALQEWTAPHESSKCLGRPVGGHNWLVDPSNASQLAPIGAIGEVVIQSPTLLKEYLHDKVKTDSSIVQSLPTWVPHSSSVNWSRWYKTGDLCRYNPDGTFDFVSRKDTQVKINGMRVELEEIERNIRDHLHDVCQVVVDIIRTQAGLNVVAYLCFTDARKSGNFSATDIFELPSEENDTLAAGLVTKLGVKLPRYMIPTCFLHCRFMPYNTSLKADRKRLKQLVSELDRSAITRYSRINTKKVMPETRMECSLQMLWAQVLQLPQETIGRDDGFLEIGGDSISAIKLISACRKKGIGLLTKDVLDSPSLSSVATKAVSLKQGTSTEPLPIRPFSLLGQEAIQKVQSEEMREYCGFSEDQLIEDAFPCSSMQEGLMAVSVRQPGSYVTKFAFKIPEYVDVDLMKASWENAVRQCPNMRSRIVLVDGESIQLVVKEDTAWEHHAAIDPATYLSQQNFEYMGYGTSLSKNTILSCKNGIYFVWMAHHTFHDGWSVNILLDTFEKTYLGSKLDPLAEYPLFIKYTREVDGVAAGEYWSQKLKGEQENDIPAPQPQVVSRSSNAQPFDQLKRVSERIDNQRKRHPGRLGLGHRPV</sequence>
<feature type="region of interest" description="Disordered" evidence="5">
    <location>
        <begin position="1526"/>
        <end position="1576"/>
    </location>
</feature>
<evidence type="ECO:0000256" key="4">
    <source>
        <dbReference type="SAM" id="Coils"/>
    </source>
</evidence>
<name>A0A8H7N729_BIOOC</name>
<dbReference type="Gene3D" id="3.30.300.30">
    <property type="match status" value="1"/>
</dbReference>
<feature type="compositionally biased region" description="Polar residues" evidence="5">
    <location>
        <begin position="1537"/>
        <end position="1547"/>
    </location>
</feature>
<dbReference type="PROSITE" id="PS50075">
    <property type="entry name" value="CARRIER"/>
    <property type="match status" value="1"/>
</dbReference>
<dbReference type="InterPro" id="IPR016039">
    <property type="entry name" value="Thiolase-like"/>
</dbReference>
<dbReference type="InterPro" id="IPR010071">
    <property type="entry name" value="AA_adenyl_dom"/>
</dbReference>
<dbReference type="SUPFAM" id="SSF47336">
    <property type="entry name" value="ACP-like"/>
    <property type="match status" value="1"/>
</dbReference>
<feature type="domain" description="Ketosynthase family 3 (KS3)" evidence="7">
    <location>
        <begin position="1"/>
        <end position="207"/>
    </location>
</feature>
<dbReference type="InterPro" id="IPR020845">
    <property type="entry name" value="AMP-binding_CS"/>
</dbReference>
<feature type="coiled-coil region" evidence="4">
    <location>
        <begin position="1091"/>
        <end position="1118"/>
    </location>
</feature>
<dbReference type="NCBIfam" id="TIGR01733">
    <property type="entry name" value="AA-adenyl-dom"/>
    <property type="match status" value="1"/>
</dbReference>
<dbReference type="Proteomes" id="UP000616885">
    <property type="component" value="Unassembled WGS sequence"/>
</dbReference>
<dbReference type="SUPFAM" id="SSF52777">
    <property type="entry name" value="CoA-dependent acyltransferases"/>
    <property type="match status" value="3"/>
</dbReference>
<dbReference type="PANTHER" id="PTHR45527:SF1">
    <property type="entry name" value="FATTY ACID SYNTHASE"/>
    <property type="match status" value="1"/>
</dbReference>
<keyword evidence="1" id="KW-0596">Phosphopantetheine</keyword>
<comment type="caution">
    <text evidence="8">The sequence shown here is derived from an EMBL/GenBank/DDBJ whole genome shotgun (WGS) entry which is preliminary data.</text>
</comment>
<dbReference type="Gene3D" id="3.40.47.10">
    <property type="match status" value="1"/>
</dbReference>
<proteinExistence type="predicted"/>
<dbReference type="FunFam" id="3.40.50.980:FF:000001">
    <property type="entry name" value="Non-ribosomal peptide synthetase"/>
    <property type="match status" value="1"/>
</dbReference>
<feature type="region of interest" description="Disordered" evidence="5">
    <location>
        <begin position="167"/>
        <end position="191"/>
    </location>
</feature>
<keyword evidence="4" id="KW-0175">Coiled coil</keyword>
<dbReference type="PROSITE" id="PS00455">
    <property type="entry name" value="AMP_BINDING"/>
    <property type="match status" value="1"/>
</dbReference>
<dbReference type="InterPro" id="IPR023213">
    <property type="entry name" value="CAT-like_dom_sf"/>
</dbReference>
<evidence type="ECO:0000313" key="9">
    <source>
        <dbReference type="Proteomes" id="UP000616885"/>
    </source>
</evidence>
<dbReference type="Gene3D" id="3.30.559.10">
    <property type="entry name" value="Chloramphenicol acetyltransferase-like domain"/>
    <property type="match status" value="2"/>
</dbReference>
<dbReference type="GO" id="GO:0043041">
    <property type="term" value="P:amino acid activation for nonribosomal peptide biosynthetic process"/>
    <property type="evidence" value="ECO:0007669"/>
    <property type="project" value="TreeGrafter"/>
</dbReference>
<evidence type="ECO:0000256" key="3">
    <source>
        <dbReference type="ARBA" id="ARBA00022598"/>
    </source>
</evidence>
<dbReference type="GO" id="GO:0031177">
    <property type="term" value="F:phosphopantetheine binding"/>
    <property type="evidence" value="ECO:0007669"/>
    <property type="project" value="TreeGrafter"/>
</dbReference>
<dbReference type="CDD" id="cd19545">
    <property type="entry name" value="FUM14_C_NRPS-like"/>
    <property type="match status" value="1"/>
</dbReference>
<dbReference type="PROSITE" id="PS52004">
    <property type="entry name" value="KS3_2"/>
    <property type="match status" value="1"/>
</dbReference>
<accession>A0A8H7N729</accession>
<protein>
    <recommendedName>
        <fullName evidence="10">Carrier domain-containing protein</fullName>
    </recommendedName>
</protein>
<dbReference type="GO" id="GO:0016746">
    <property type="term" value="F:acyltransferase activity"/>
    <property type="evidence" value="ECO:0007669"/>
    <property type="project" value="InterPro"/>
</dbReference>
<organism evidence="8 9">
    <name type="scientific">Bionectria ochroleuca</name>
    <name type="common">Gliocladium roseum</name>
    <dbReference type="NCBI Taxonomy" id="29856"/>
    <lineage>
        <taxon>Eukaryota</taxon>
        <taxon>Fungi</taxon>
        <taxon>Dikarya</taxon>
        <taxon>Ascomycota</taxon>
        <taxon>Pezizomycotina</taxon>
        <taxon>Sordariomycetes</taxon>
        <taxon>Hypocreomycetidae</taxon>
        <taxon>Hypocreales</taxon>
        <taxon>Bionectriaceae</taxon>
        <taxon>Clonostachys</taxon>
    </lineage>
</organism>
<evidence type="ECO:0000256" key="5">
    <source>
        <dbReference type="SAM" id="MobiDB-lite"/>
    </source>
</evidence>